<feature type="region of interest" description="Disordered" evidence="1">
    <location>
        <begin position="1"/>
        <end position="23"/>
    </location>
</feature>
<accession>A0A1U8ANP4</accession>
<name>A0A1U8ANP4_NELNU</name>
<dbReference type="KEGG" id="nnu:104605916"/>
<dbReference type="PANTHER" id="PTHR34361">
    <property type="entry name" value="OS08G0157800 PROTEIN"/>
    <property type="match status" value="1"/>
</dbReference>
<dbReference type="GeneID" id="104605916"/>
<dbReference type="Proteomes" id="UP000189703">
    <property type="component" value="Unplaced"/>
</dbReference>
<organism evidence="2 4">
    <name type="scientific">Nelumbo nucifera</name>
    <name type="common">Sacred lotus</name>
    <dbReference type="NCBI Taxonomy" id="4432"/>
    <lineage>
        <taxon>Eukaryota</taxon>
        <taxon>Viridiplantae</taxon>
        <taxon>Streptophyta</taxon>
        <taxon>Embryophyta</taxon>
        <taxon>Tracheophyta</taxon>
        <taxon>Spermatophyta</taxon>
        <taxon>Magnoliopsida</taxon>
        <taxon>Proteales</taxon>
        <taxon>Nelumbonaceae</taxon>
        <taxon>Nelumbo</taxon>
    </lineage>
</organism>
<sequence>MMGVGSLGTGGSSSSNLSPLAPPFTIDRSATKSKTNTLVHFTEEPYPYPYNKPSSDNWLHLHPPSSVPDSFSSPIPEPDTIHTTGNYGYFGGQSMSSFGIHGPSLRPSAATSSSSTTGAFAYGQHSETARSGFLEAKPYYPQYPVAALPDDVSSVVFTESGSDVLPSSSVAPLSGSSKTDYAQTLSGLGYSTEWSGFWNGPSDEEQRRWKELEGSLFWKESGSSTNKNLLKQGASASGYLTANQVESLAGQSPLGSKGTGWLDSRLLPLSEENVGVAPFNISRTPVLNPSTCQEVPIPQVSSPVSVMKLRSHLDPNTASYDKHFMQLDSFTTDPAGMYPSFKISSPCLASSSAANFSIPMTNPSKNFNSSGKLGDAFGNNELPYDHNFSNAKKPLIQLIAKGKEGYDDANQISNSIEGNNHIFVEPSIKKDEQVKHNTLADDSIDDLLNSSELQTNPFKLPTALLAPDRGKGYIEGPFETFDQHNPAEDSPCWKGAPTSRRSPFGVTSQFVQEFEGSNNLGLKHCQILPANVDNVAAISSQEVEGSLVHYKSGSLAGGSSSLLKGSSYLVGFQSTENIVKDDVEVRNCHSKGRTGNEIQGTGDIQELGAECLCTCSKSFSSELQNCHMEQLNHAVNITSAEQDSVARVHDPMVEIKDAVQDGSSHVLLHSLDHTSSSACSAGVPTELTEPLGASNSSTESSLQKLDLSVVVNALNNLSELLLSSCSNGMHSLRKVDHESLQHVSNNLESCLSKLGLVKAVPQLQSAQPNTTYLPRAPTKESSGKSRSTLSYGETNEQDSHSAHEGKMHTKMTSKKEDKLQDFVFWSDGIDYESNNDMTQAIKKILEENLDEEEMHPQALLYKNLWLEAEAALCSMKYKARVACMKMKMEKCKSHLVEGAAGKPSSIEQLNNVPCETSVGDVRTLKSEEGSAAGVAGKSTNMEKQLISKVPRDSSVGATRTPMNEGGSTVDIFAQDVTHSSNGSGTEDVEASVMARFHILKCRVDNSNSRDGGERLSNQTKVGTYVGMEKTMSCPCPSDEQDFGLKPQATKVVDMGFGESRNPWPFIRERMDSGETLRHDMEHHIRNFHTESKIDLENVSERGEKVKEFGVCVSEPTIECSMVNRPGDQCPANGYDSSSLDWEHVLKDELTR</sequence>
<evidence type="ECO:0000256" key="1">
    <source>
        <dbReference type="SAM" id="MobiDB-lite"/>
    </source>
</evidence>
<dbReference type="AlphaFoldDB" id="A0A1U8ANP4"/>
<evidence type="ECO:0000313" key="3">
    <source>
        <dbReference type="RefSeq" id="XP_010269170.1"/>
    </source>
</evidence>
<proteinExistence type="predicted"/>
<feature type="compositionally biased region" description="Basic and acidic residues" evidence="1">
    <location>
        <begin position="797"/>
        <end position="813"/>
    </location>
</feature>
<feature type="compositionally biased region" description="Gly residues" evidence="1">
    <location>
        <begin position="1"/>
        <end position="11"/>
    </location>
</feature>
<feature type="region of interest" description="Disordered" evidence="1">
    <location>
        <begin position="767"/>
        <end position="813"/>
    </location>
</feature>
<feature type="compositionally biased region" description="Polar residues" evidence="1">
    <location>
        <begin position="784"/>
        <end position="794"/>
    </location>
</feature>
<dbReference type="PANTHER" id="PTHR34361:SF2">
    <property type="entry name" value="OS08G0157800 PROTEIN"/>
    <property type="match status" value="1"/>
</dbReference>
<protein>
    <submittedName>
        <fullName evidence="3 4">Uncharacterized protein LOC104605916 isoform X1</fullName>
    </submittedName>
</protein>
<dbReference type="RefSeq" id="XP_010269171.1">
    <property type="nucleotide sequence ID" value="XM_010270869.2"/>
</dbReference>
<evidence type="ECO:0000313" key="4">
    <source>
        <dbReference type="RefSeq" id="XP_010269171.1"/>
    </source>
</evidence>
<evidence type="ECO:0000313" key="2">
    <source>
        <dbReference type="Proteomes" id="UP000189703"/>
    </source>
</evidence>
<dbReference type="OMA" id="QAQPYQM"/>
<dbReference type="eggNOG" id="ENOG502RM6I">
    <property type="taxonomic scope" value="Eukaryota"/>
</dbReference>
<reference evidence="3 4" key="1">
    <citation type="submission" date="2025-04" db="UniProtKB">
        <authorList>
            <consortium name="RefSeq"/>
        </authorList>
    </citation>
    <scope>IDENTIFICATION</scope>
</reference>
<keyword evidence="2" id="KW-1185">Reference proteome</keyword>
<dbReference type="RefSeq" id="XP_010269170.1">
    <property type="nucleotide sequence ID" value="XM_010270868.2"/>
</dbReference>
<gene>
    <name evidence="3 4" type="primary">LOC104605916</name>
</gene>
<dbReference type="OrthoDB" id="611935at2759"/>